<dbReference type="GO" id="GO:0030145">
    <property type="term" value="F:manganese ion binding"/>
    <property type="evidence" value="ECO:0007669"/>
    <property type="project" value="TreeGrafter"/>
</dbReference>
<feature type="binding site" evidence="2">
    <location>
        <position position="64"/>
    </location>
    <ligand>
        <name>substrate</name>
    </ligand>
</feature>
<feature type="active site" description="Proton acceptor" evidence="2">
    <location>
        <position position="95"/>
    </location>
</feature>
<keyword evidence="2" id="KW-0479">Metal-binding</keyword>
<organism evidence="3 4">
    <name type="scientific">Candidatus Kapaibacterium thiocyanatum</name>
    <dbReference type="NCBI Taxonomy" id="1895771"/>
    <lineage>
        <taxon>Bacteria</taxon>
        <taxon>Pseudomonadati</taxon>
        <taxon>Candidatus Kapaibacteriota</taxon>
        <taxon>Candidatus Kapaibacteriia</taxon>
        <taxon>Candidatus Kapaibacteriales</taxon>
        <taxon>Candidatus Kapaibacteriaceae</taxon>
        <taxon>Candidatus Kapaibacterium</taxon>
    </lineage>
</organism>
<dbReference type="AlphaFoldDB" id="A0A1M3KXJ7"/>
<dbReference type="InterPro" id="IPR018520">
    <property type="entry name" value="UPP_synth-like_CS"/>
</dbReference>
<feature type="active site" evidence="2">
    <location>
        <position position="47"/>
    </location>
</feature>
<comment type="similarity">
    <text evidence="2">Belongs to the UPP synthase family.</text>
</comment>
<dbReference type="STRING" id="1895771.BGO89_11590"/>
<dbReference type="GO" id="GO:0005829">
    <property type="term" value="C:cytosol"/>
    <property type="evidence" value="ECO:0007669"/>
    <property type="project" value="TreeGrafter"/>
</dbReference>
<feature type="binding site" evidence="2">
    <location>
        <begin position="48"/>
        <end position="51"/>
    </location>
    <ligand>
        <name>substrate</name>
    </ligand>
</feature>
<dbReference type="InterPro" id="IPR001441">
    <property type="entry name" value="UPP_synth-like"/>
</dbReference>
<dbReference type="HAMAP" id="MF_01139">
    <property type="entry name" value="ISPT"/>
    <property type="match status" value="1"/>
</dbReference>
<dbReference type="GO" id="GO:0016094">
    <property type="term" value="P:polyprenol biosynthetic process"/>
    <property type="evidence" value="ECO:0007669"/>
    <property type="project" value="TreeGrafter"/>
</dbReference>
<keyword evidence="1 2" id="KW-0808">Transferase</keyword>
<feature type="binding site" evidence="2">
    <location>
        <position position="52"/>
    </location>
    <ligand>
        <name>substrate</name>
    </ligand>
</feature>
<dbReference type="Proteomes" id="UP000184233">
    <property type="component" value="Unassembled WGS sequence"/>
</dbReference>
<feature type="binding site" evidence="2">
    <location>
        <begin position="92"/>
        <end position="94"/>
    </location>
    <ligand>
        <name>substrate</name>
    </ligand>
</feature>
<feature type="binding site" evidence="2">
    <location>
        <position position="215"/>
    </location>
    <ligand>
        <name>substrate</name>
    </ligand>
</feature>
<dbReference type="InterPro" id="IPR036424">
    <property type="entry name" value="UPP_synth-like_sf"/>
</dbReference>
<dbReference type="Pfam" id="PF01255">
    <property type="entry name" value="Prenyltransf"/>
    <property type="match status" value="1"/>
</dbReference>
<feature type="binding site" evidence="2">
    <location>
        <position position="47"/>
    </location>
    <ligand>
        <name>Mg(2+)</name>
        <dbReference type="ChEBI" id="CHEBI:18420"/>
    </ligand>
</feature>
<dbReference type="PANTHER" id="PTHR10291">
    <property type="entry name" value="DEHYDRODOLICHYL DIPHOSPHATE SYNTHASE FAMILY MEMBER"/>
    <property type="match status" value="1"/>
</dbReference>
<dbReference type="PROSITE" id="PS01066">
    <property type="entry name" value="UPP_SYNTHASE"/>
    <property type="match status" value="1"/>
</dbReference>
<evidence type="ECO:0000313" key="4">
    <source>
        <dbReference type="Proteomes" id="UP000184233"/>
    </source>
</evidence>
<comment type="caution">
    <text evidence="3">The sequence shown here is derived from an EMBL/GenBank/DDBJ whole genome shotgun (WGS) entry which is preliminary data.</text>
</comment>
<gene>
    <name evidence="3" type="ORF">BGO89_11590</name>
</gene>
<evidence type="ECO:0000256" key="2">
    <source>
        <dbReference type="HAMAP-Rule" id="MF_01139"/>
    </source>
</evidence>
<dbReference type="Gene3D" id="3.40.1180.10">
    <property type="entry name" value="Decaprenyl diphosphate synthase-like"/>
    <property type="match status" value="1"/>
</dbReference>
<reference evidence="3 4" key="1">
    <citation type="submission" date="2016-09" db="EMBL/GenBank/DDBJ databases">
        <title>Genome-resolved meta-omics ties microbial dynamics to process performance in biotechnology for thiocyanate degradation.</title>
        <authorList>
            <person name="Kantor R.S."/>
            <person name="Huddy R.J."/>
            <person name="Iyer R."/>
            <person name="Thomas B.C."/>
            <person name="Brown C.T."/>
            <person name="Anantharaman K."/>
            <person name="Tringe S."/>
            <person name="Hettich R.L."/>
            <person name="Harrison S.T."/>
            <person name="Banfield J.F."/>
        </authorList>
    </citation>
    <scope>NUCLEOTIDE SEQUENCE [LARGE SCALE GENOMIC DNA]</scope>
    <source>
        <strain evidence="3">59-99</strain>
    </source>
</reference>
<comment type="cofactor">
    <cofactor evidence="2">
        <name>Mg(2+)</name>
        <dbReference type="ChEBI" id="CHEBI:18420"/>
    </cofactor>
    <text evidence="2">Binds 2 magnesium ions per subunit.</text>
</comment>
<dbReference type="NCBIfam" id="NF011405">
    <property type="entry name" value="PRK14830.1"/>
    <property type="match status" value="1"/>
</dbReference>
<dbReference type="EMBL" id="MKVH01000024">
    <property type="protein sequence ID" value="OJX57138.1"/>
    <property type="molecule type" value="Genomic_DNA"/>
</dbReference>
<feature type="binding site" evidence="2">
    <location>
        <begin position="221"/>
        <end position="223"/>
    </location>
    <ligand>
        <name>substrate</name>
    </ligand>
</feature>
<evidence type="ECO:0000313" key="3">
    <source>
        <dbReference type="EMBL" id="OJX57138.1"/>
    </source>
</evidence>
<dbReference type="GO" id="GO:0008834">
    <property type="term" value="F:ditrans,polycis-undecaprenyl-diphosphate synthase [(2E,6E)-farnesyl-diphosphate specific] activity"/>
    <property type="evidence" value="ECO:0007669"/>
    <property type="project" value="TreeGrafter"/>
</dbReference>
<dbReference type="SUPFAM" id="SSF64005">
    <property type="entry name" value="Undecaprenyl diphosphate synthase"/>
    <property type="match status" value="1"/>
</dbReference>
<dbReference type="EC" id="2.5.1.-" evidence="2"/>
<sequence length="294" mass="34207">MVSLQVTCTMGGRVNWSEEQLQPDDRSIQHTLRQTGRIPRHVAVIMDGNGRWAQQRMRPRIDGHREGMESVRDIVKVSSQLGVRYLTLYAFSIENWKRPATEVGFLMRLLESYLRKEVDELHANGVRIRTIGKTNALPKGVQKVLQDAMERTKENEGLTLTLALSYGARWDILRAVQMIALDVRRGKVSPEDLTEEALSSYLQTSFMDDPDLVIRTSGEYRLSNFLLWEAAYAEIYVTERLWPEFRRQDLYLALYDYARRERRFGMTSQQVNHAADREQEEHLSTLRQILNAFK</sequence>
<feature type="binding site" evidence="2">
    <location>
        <position position="234"/>
    </location>
    <ligand>
        <name>Mg(2+)</name>
        <dbReference type="ChEBI" id="CHEBI:18420"/>
    </ligand>
</feature>
<dbReference type="CDD" id="cd00475">
    <property type="entry name" value="Cis_IPPS"/>
    <property type="match status" value="1"/>
</dbReference>
<evidence type="ECO:0000256" key="1">
    <source>
        <dbReference type="ARBA" id="ARBA00022679"/>
    </source>
</evidence>
<proteinExistence type="inferred from homology"/>
<dbReference type="NCBIfam" id="TIGR00055">
    <property type="entry name" value="uppS"/>
    <property type="match status" value="1"/>
</dbReference>
<comment type="function">
    <text evidence="2">Catalyzes the condensation of isopentenyl diphosphate (IPP) with allylic pyrophosphates generating different type of terpenoids.</text>
</comment>
<dbReference type="GO" id="GO:0000287">
    <property type="term" value="F:magnesium ion binding"/>
    <property type="evidence" value="ECO:0007669"/>
    <property type="project" value="UniProtKB-UniRule"/>
</dbReference>
<keyword evidence="2" id="KW-0460">Magnesium</keyword>
<accession>A0A1M3KXJ7</accession>
<feature type="binding site" evidence="2">
    <location>
        <position position="96"/>
    </location>
    <ligand>
        <name>substrate</name>
    </ligand>
</feature>
<name>A0A1M3KXJ7_9BACT</name>
<feature type="binding site" evidence="2">
    <location>
        <position position="98"/>
    </location>
    <ligand>
        <name>substrate</name>
    </ligand>
</feature>
<protein>
    <recommendedName>
        <fullName evidence="2">Isoprenyl transferase</fullName>
        <ecNumber evidence="2">2.5.1.-</ecNumber>
    </recommendedName>
</protein>
<feature type="binding site" evidence="2">
    <location>
        <position position="60"/>
    </location>
    <ligand>
        <name>substrate</name>
    </ligand>
</feature>
<dbReference type="PANTHER" id="PTHR10291:SF0">
    <property type="entry name" value="DEHYDRODOLICHYL DIPHOSPHATE SYNTHASE 2"/>
    <property type="match status" value="1"/>
</dbReference>
<dbReference type="FunFam" id="3.40.1180.10:FF:000001">
    <property type="entry name" value="(2E,6E)-farnesyl-diphosphate-specific ditrans,polycis-undecaprenyl-diphosphate synthase"/>
    <property type="match status" value="1"/>
</dbReference>
<comment type="subunit">
    <text evidence="2">Homodimer.</text>
</comment>